<comment type="caution">
    <text evidence="4">The sequence shown here is derived from an EMBL/GenBank/DDBJ whole genome shotgun (WGS) entry which is preliminary data.</text>
</comment>
<comment type="similarity">
    <text evidence="1">Belongs to the ribosome association toxin RatA family.</text>
</comment>
<evidence type="ECO:0000256" key="2">
    <source>
        <dbReference type="SAM" id="MobiDB-lite"/>
    </source>
</evidence>
<feature type="region of interest" description="Disordered" evidence="2">
    <location>
        <begin position="1"/>
        <end position="37"/>
    </location>
</feature>
<dbReference type="EMBL" id="SLZQ01000004">
    <property type="protein sequence ID" value="TCS37405.1"/>
    <property type="molecule type" value="Genomic_DNA"/>
</dbReference>
<dbReference type="CDD" id="cd07817">
    <property type="entry name" value="SRPBCC_8"/>
    <property type="match status" value="1"/>
</dbReference>
<dbReference type="Gene3D" id="3.30.530.20">
    <property type="match status" value="1"/>
</dbReference>
<reference evidence="4 5" key="1">
    <citation type="submission" date="2019-03" db="EMBL/GenBank/DDBJ databases">
        <title>Genomic Encyclopedia of Type Strains, Phase IV (KMG-IV): sequencing the most valuable type-strain genomes for metagenomic binning, comparative biology and taxonomic classification.</title>
        <authorList>
            <person name="Goeker M."/>
        </authorList>
    </citation>
    <scope>NUCLEOTIDE SEQUENCE [LARGE SCALE GENOMIC DNA]</scope>
    <source>
        <strain evidence="4 5">DSM 7445</strain>
    </source>
</reference>
<keyword evidence="5" id="KW-1185">Reference proteome</keyword>
<dbReference type="Pfam" id="PF03364">
    <property type="entry name" value="Polyketide_cyc"/>
    <property type="match status" value="1"/>
</dbReference>
<evidence type="ECO:0000313" key="5">
    <source>
        <dbReference type="Proteomes" id="UP000295382"/>
    </source>
</evidence>
<gene>
    <name evidence="4" type="ORF">EDC30_104208</name>
</gene>
<dbReference type="PANTHER" id="PTHR33824:SF7">
    <property type="entry name" value="POLYKETIDE CYCLASE_DEHYDRASE AND LIPID TRANSPORT SUPERFAMILY PROTEIN"/>
    <property type="match status" value="1"/>
</dbReference>
<dbReference type="AlphaFoldDB" id="A0A4R3HYU3"/>
<dbReference type="SUPFAM" id="SSF55961">
    <property type="entry name" value="Bet v1-like"/>
    <property type="match status" value="1"/>
</dbReference>
<accession>A0A4R3HYU3</accession>
<name>A0A4R3HYU3_PAULE</name>
<feature type="domain" description="Coenzyme Q-binding protein COQ10 START" evidence="3">
    <location>
        <begin position="208"/>
        <end position="330"/>
    </location>
</feature>
<dbReference type="Proteomes" id="UP000295382">
    <property type="component" value="Unassembled WGS sequence"/>
</dbReference>
<sequence>MESTLNSAGQAAAPRQAPALYNPPNTPLAPASAQHDEQAFSGVASYGRSAGSARSRPQQRHSSAANLAKGLGWLSIGLGVAQLLAPRAVSRAAGVDEHPMLLRAVGLREIASGAGILSQPRQQGNWLWSRVAGDIMDLALLGVAAQTTSRFHRKRRQRIGMATAIVAGITVLDVMSSMREKREARQSSMSVVQTTKPGEVDVQKSITVNKSPEECYRFWRDFQNFPRFMKHLEEVSVTGDTKSHWRAKAPGGTTVEWDAEITVDHPGELLAWHSLEGADIENAGTVRFERGAGGRGTVIRIDLLYSPPGGKAWSVLAKLFGEEPELQIDQDLRRFKQLMETGEIPTTVGQPSGPRSMITRLLFKQGEPG</sequence>
<evidence type="ECO:0000259" key="3">
    <source>
        <dbReference type="Pfam" id="PF03364"/>
    </source>
</evidence>
<evidence type="ECO:0000313" key="4">
    <source>
        <dbReference type="EMBL" id="TCS37405.1"/>
    </source>
</evidence>
<dbReference type="InterPro" id="IPR005031">
    <property type="entry name" value="COQ10_START"/>
</dbReference>
<dbReference type="InterPro" id="IPR023393">
    <property type="entry name" value="START-like_dom_sf"/>
</dbReference>
<dbReference type="OrthoDB" id="9797595at2"/>
<organism evidence="4 5">
    <name type="scientific">Paucimonas lemoignei</name>
    <name type="common">Pseudomonas lemoignei</name>
    <dbReference type="NCBI Taxonomy" id="29443"/>
    <lineage>
        <taxon>Bacteria</taxon>
        <taxon>Pseudomonadati</taxon>
        <taxon>Pseudomonadota</taxon>
        <taxon>Betaproteobacteria</taxon>
        <taxon>Burkholderiales</taxon>
        <taxon>Burkholderiaceae</taxon>
        <taxon>Paucimonas</taxon>
    </lineage>
</organism>
<feature type="compositionally biased region" description="Low complexity" evidence="2">
    <location>
        <begin position="8"/>
        <end position="19"/>
    </location>
</feature>
<dbReference type="InterPro" id="IPR047137">
    <property type="entry name" value="ORF3"/>
</dbReference>
<protein>
    <submittedName>
        <fullName evidence="4">Polyketide cyclase/dehydrase/lipid transport protein</fullName>
    </submittedName>
</protein>
<proteinExistence type="inferred from homology"/>
<evidence type="ECO:0000256" key="1">
    <source>
        <dbReference type="ARBA" id="ARBA00008918"/>
    </source>
</evidence>
<dbReference type="PANTHER" id="PTHR33824">
    <property type="entry name" value="POLYKETIDE CYCLASE/DEHYDRASE AND LIPID TRANSPORT SUPERFAMILY PROTEIN"/>
    <property type="match status" value="1"/>
</dbReference>
<dbReference type="RefSeq" id="WP_132258349.1">
    <property type="nucleotide sequence ID" value="NZ_SLZQ01000004.1"/>
</dbReference>